<dbReference type="InterPro" id="IPR050091">
    <property type="entry name" value="PKS_NRPS_Biosynth_Enz"/>
</dbReference>
<dbReference type="EMBL" id="JAWCTQ010000043">
    <property type="protein sequence ID" value="MDT9685556.1"/>
    <property type="molecule type" value="Genomic_DNA"/>
</dbReference>
<dbReference type="Gene3D" id="3.30.70.3290">
    <property type="match status" value="1"/>
</dbReference>
<accession>A0ABU3QSJ4</accession>
<sequence length="945" mass="98929">MPPTSATSTAGHPDDAVAIVGAACRLPAGIDTLDELWSALVEGRDVIGAVPPDRFDASRWLDPEPRRPGKTYVARGGFLTDVQSFDAEFFDMSPREAARLDPLQRMLLEMAVEAVDDAGCPASSLAGSDTAVYVGVSSQSFWHLQGLGPATVDAYTMTGGATANTANRLSYALGLRGPSVAVDTACSSSLVALHHACEALRHGRSGMALAGGAHLLLSPVEFVGFARASMLSPTGRCRPFSAQADGYVRSEGGGLVVLKPLARALEDGDRVRGVILGSGVNTDGRTPNLTQPSAEVQEALLREVYTASGVRPDEVAYVEMHGTGTPVGDPAECRAVGRALGAGRPPSSPLPVGSVKSQLGHLEPASGMAGLLKALLVLRHRRVPASLYALPLNPAVDFDGLRLAPVVEPAPLRVPSGGRAVIGVSSFGFGGANAHIALADPPPRAPAPSPVPDGAARLPVLVSARTPAATAEAARRMAAHLRRCPAEEFYDLAHTSFLRRGRHEHRALVLARGPQEAAERFDALARGERDVDGALAEGTDGAPVALAFSGNGAQWAGMGQDLLEEEPVFRAGVAEADEALRPHLGWSVLEELAADAGGRRPDTTDVAQPLLCAVQVGLVSVLRAHGVRAAGVVGHSAGEMAAAWAAGALDLDTAARVVVARSRAQASTAGDWGMAAVGAGPERVEQWLAPYGGRLEIAAVNSPRDVTVSGDRAAVADLGDRLGREGVFFRDLGLGYAFHSRVMDPLRAGLLDALVGLEGRRARTRYASATTGTLLTGAELDADYWWRNLRRPVLFGVAAARLREAGCSVFVEVGPHPVLSGSLARAADVEQGPSRSTVVPMMRRGAPGPSGVRACLARLLAAGVRADHTVFFPRRGRVVDLPGYPWQRERHWNGHPGLWQLGCGDGTIDHPLLGERAAVAEPTWHGPFEPARPPGWPTTRSATRS</sequence>
<dbReference type="PANTHER" id="PTHR43775">
    <property type="entry name" value="FATTY ACID SYNTHASE"/>
    <property type="match status" value="1"/>
</dbReference>
<evidence type="ECO:0000256" key="4">
    <source>
        <dbReference type="ARBA" id="ARBA00023315"/>
    </source>
</evidence>
<dbReference type="SMART" id="SM00827">
    <property type="entry name" value="PKS_AT"/>
    <property type="match status" value="1"/>
</dbReference>
<dbReference type="Proteomes" id="UP001250181">
    <property type="component" value="Unassembled WGS sequence"/>
</dbReference>
<dbReference type="InterPro" id="IPR018201">
    <property type="entry name" value="Ketoacyl_synth_AS"/>
</dbReference>
<evidence type="ECO:0000256" key="2">
    <source>
        <dbReference type="ARBA" id="ARBA00022553"/>
    </source>
</evidence>
<dbReference type="InterPro" id="IPR014031">
    <property type="entry name" value="Ketoacyl_synth_C"/>
</dbReference>
<keyword evidence="4" id="KW-0012">Acyltransferase</keyword>
<dbReference type="Gene3D" id="3.40.366.10">
    <property type="entry name" value="Malonyl-Coenzyme A Acyl Carrier Protein, domain 2"/>
    <property type="match status" value="1"/>
</dbReference>
<dbReference type="InterPro" id="IPR032821">
    <property type="entry name" value="PKS_assoc"/>
</dbReference>
<evidence type="ECO:0000313" key="7">
    <source>
        <dbReference type="EMBL" id="MDT9685556.1"/>
    </source>
</evidence>
<evidence type="ECO:0000259" key="6">
    <source>
        <dbReference type="PROSITE" id="PS52004"/>
    </source>
</evidence>
<dbReference type="SUPFAM" id="SSF53901">
    <property type="entry name" value="Thiolase-like"/>
    <property type="match status" value="1"/>
</dbReference>
<dbReference type="Pfam" id="PF16197">
    <property type="entry name" value="KAsynt_C_assoc"/>
    <property type="match status" value="1"/>
</dbReference>
<dbReference type="SUPFAM" id="SSF52151">
    <property type="entry name" value="FabD/lysophospholipase-like"/>
    <property type="match status" value="1"/>
</dbReference>
<dbReference type="SMART" id="SM00825">
    <property type="entry name" value="PKS_KS"/>
    <property type="match status" value="1"/>
</dbReference>
<feature type="region of interest" description="Disordered" evidence="5">
    <location>
        <begin position="924"/>
        <end position="945"/>
    </location>
</feature>
<dbReference type="InterPro" id="IPR014030">
    <property type="entry name" value="Ketoacyl_synth_N"/>
</dbReference>
<dbReference type="Pfam" id="PF00109">
    <property type="entry name" value="ketoacyl-synt"/>
    <property type="match status" value="1"/>
</dbReference>
<dbReference type="InterPro" id="IPR016035">
    <property type="entry name" value="Acyl_Trfase/lysoPLipase"/>
</dbReference>
<comment type="caution">
    <text evidence="7">The sequence shown here is derived from an EMBL/GenBank/DDBJ whole genome shotgun (WGS) entry which is preliminary data.</text>
</comment>
<dbReference type="InterPro" id="IPR016039">
    <property type="entry name" value="Thiolase-like"/>
</dbReference>
<dbReference type="PANTHER" id="PTHR43775:SF37">
    <property type="entry name" value="SI:DKEY-61P9.11"/>
    <property type="match status" value="1"/>
</dbReference>
<dbReference type="InterPro" id="IPR014043">
    <property type="entry name" value="Acyl_transferase_dom"/>
</dbReference>
<dbReference type="PROSITE" id="PS52004">
    <property type="entry name" value="KS3_2"/>
    <property type="match status" value="1"/>
</dbReference>
<reference evidence="7 8" key="1">
    <citation type="submission" date="2023-09" db="EMBL/GenBank/DDBJ databases">
        <title>Streptomyces sp. nov.: A antagonism against Alternaria gaisen Producing Streptochlin, Isolated from Tamarix root soil.</title>
        <authorList>
            <person name="Chen Y."/>
        </authorList>
    </citation>
    <scope>NUCLEOTIDE SEQUENCE [LARGE SCALE GENOMIC DNA]</scope>
    <source>
        <strain evidence="7 8">TRM76323</strain>
    </source>
</reference>
<organism evidence="7 8">
    <name type="scientific">Streptomyces tamarix</name>
    <dbReference type="NCBI Taxonomy" id="3078565"/>
    <lineage>
        <taxon>Bacteria</taxon>
        <taxon>Bacillati</taxon>
        <taxon>Actinomycetota</taxon>
        <taxon>Actinomycetes</taxon>
        <taxon>Kitasatosporales</taxon>
        <taxon>Streptomycetaceae</taxon>
        <taxon>Streptomyces</taxon>
    </lineage>
</organism>
<protein>
    <submittedName>
        <fullName evidence="7">Type I polyketide synthase</fullName>
    </submittedName>
</protein>
<evidence type="ECO:0000256" key="5">
    <source>
        <dbReference type="SAM" id="MobiDB-lite"/>
    </source>
</evidence>
<keyword evidence="1" id="KW-0596">Phosphopantetheine</keyword>
<dbReference type="PROSITE" id="PS00606">
    <property type="entry name" value="KS3_1"/>
    <property type="match status" value="1"/>
</dbReference>
<dbReference type="Gene3D" id="3.40.47.10">
    <property type="match status" value="1"/>
</dbReference>
<dbReference type="InterPro" id="IPR020841">
    <property type="entry name" value="PKS_Beta-ketoAc_synthase_dom"/>
</dbReference>
<feature type="domain" description="Ketosynthase family 3 (KS3)" evidence="6">
    <location>
        <begin position="14"/>
        <end position="440"/>
    </location>
</feature>
<name>A0ABU3QSJ4_9ACTN</name>
<keyword evidence="8" id="KW-1185">Reference proteome</keyword>
<dbReference type="Pfam" id="PF02801">
    <property type="entry name" value="Ketoacyl-synt_C"/>
    <property type="match status" value="1"/>
</dbReference>
<dbReference type="RefSeq" id="WP_315880600.1">
    <property type="nucleotide sequence ID" value="NZ_JAWCTQ010000043.1"/>
</dbReference>
<dbReference type="InterPro" id="IPR016036">
    <property type="entry name" value="Malonyl_transacylase_ACP-bd"/>
</dbReference>
<dbReference type="InterPro" id="IPR001227">
    <property type="entry name" value="Ac_transferase_dom_sf"/>
</dbReference>
<keyword evidence="3" id="KW-0808">Transferase</keyword>
<keyword evidence="2" id="KW-0597">Phosphoprotein</keyword>
<evidence type="ECO:0000313" key="8">
    <source>
        <dbReference type="Proteomes" id="UP001250181"/>
    </source>
</evidence>
<dbReference type="Pfam" id="PF00698">
    <property type="entry name" value="Acyl_transf_1"/>
    <property type="match status" value="1"/>
</dbReference>
<dbReference type="CDD" id="cd00833">
    <property type="entry name" value="PKS"/>
    <property type="match status" value="1"/>
</dbReference>
<gene>
    <name evidence="7" type="ORF">RND61_26345</name>
</gene>
<evidence type="ECO:0000256" key="1">
    <source>
        <dbReference type="ARBA" id="ARBA00022450"/>
    </source>
</evidence>
<proteinExistence type="predicted"/>
<dbReference type="SUPFAM" id="SSF55048">
    <property type="entry name" value="Probable ACP-binding domain of malonyl-CoA ACP transacylase"/>
    <property type="match status" value="1"/>
</dbReference>
<evidence type="ECO:0000256" key="3">
    <source>
        <dbReference type="ARBA" id="ARBA00022679"/>
    </source>
</evidence>